<evidence type="ECO:0000313" key="7">
    <source>
        <dbReference type="EMBL" id="GAA3176026.1"/>
    </source>
</evidence>
<keyword evidence="3 5" id="KW-1133">Transmembrane helix</keyword>
<dbReference type="EMBL" id="BAAAVV010000007">
    <property type="protein sequence ID" value="GAA3176026.1"/>
    <property type="molecule type" value="Genomic_DNA"/>
</dbReference>
<dbReference type="Gene3D" id="1.20.1250.20">
    <property type="entry name" value="MFS general substrate transporter like domains"/>
    <property type="match status" value="2"/>
</dbReference>
<sequence length="446" mass="45618">MVTVSPGPRLTRGVHLGYALGSIGTAAFGTVPGLLLLYYLTDELGVAAGIAGLVVFAPKAWDVLLNPWIGSRSDRTESRWGPRRPWMLAGGLALPPLFVLVFAGPGASPGVAAAWVAVAFLLAATAYGCFQVPYIAQPAEITDDPDERATLMSWRVAALAIGILLAGAGAPAVVDAFGGGRGGYLAMAVFVALLLAVGMLGAVAGTRNAPTLTRVHSEGRLGRTLRLAWGSRPFRLLLTVFVVQALGIGVMLAGVPYYSREVLGDPAAGSLLFAALVAPAVLVMPVWLRVSRRRGKRAGLLVSSLLFAVGAATLLAGDAGGTASVVARVVLVGIGYAGMQMFPLALLPDVIAADEAASGERRAGVFTGVWTAAETLGLAVGPGLLGGLLALAGYASSTGDEVVAQPASAVTAVLVGFSLVPALLVLVTLPLVLRLPPDRRIPERTA</sequence>
<evidence type="ECO:0000256" key="4">
    <source>
        <dbReference type="ARBA" id="ARBA00023136"/>
    </source>
</evidence>
<dbReference type="RefSeq" id="WP_344689972.1">
    <property type="nucleotide sequence ID" value="NZ_BAAAVV010000007.1"/>
</dbReference>
<gene>
    <name evidence="7" type="ORF">GCM10010531_32110</name>
</gene>
<evidence type="ECO:0000256" key="2">
    <source>
        <dbReference type="ARBA" id="ARBA00022692"/>
    </source>
</evidence>
<feature type="transmembrane region" description="Helical" evidence="5">
    <location>
        <begin position="156"/>
        <end position="178"/>
    </location>
</feature>
<dbReference type="SUPFAM" id="SSF103473">
    <property type="entry name" value="MFS general substrate transporter"/>
    <property type="match status" value="1"/>
</dbReference>
<feature type="transmembrane region" description="Helical" evidence="5">
    <location>
        <begin position="16"/>
        <end position="40"/>
    </location>
</feature>
<dbReference type="InterPro" id="IPR020846">
    <property type="entry name" value="MFS_dom"/>
</dbReference>
<evidence type="ECO:0000259" key="6">
    <source>
        <dbReference type="PROSITE" id="PS50850"/>
    </source>
</evidence>
<feature type="transmembrane region" description="Helical" evidence="5">
    <location>
        <begin position="368"/>
        <end position="395"/>
    </location>
</feature>
<feature type="transmembrane region" description="Helical" evidence="5">
    <location>
        <begin position="86"/>
        <end position="106"/>
    </location>
</feature>
<keyword evidence="8" id="KW-1185">Reference proteome</keyword>
<dbReference type="PANTHER" id="PTHR11328:SF24">
    <property type="entry name" value="MAJOR FACILITATOR SUPERFAMILY (MFS) PROFILE DOMAIN-CONTAINING PROTEIN"/>
    <property type="match status" value="1"/>
</dbReference>
<accession>A0ABP6PDN4</accession>
<evidence type="ECO:0000256" key="1">
    <source>
        <dbReference type="ARBA" id="ARBA00004651"/>
    </source>
</evidence>
<evidence type="ECO:0000256" key="5">
    <source>
        <dbReference type="SAM" id="Phobius"/>
    </source>
</evidence>
<evidence type="ECO:0000256" key="3">
    <source>
        <dbReference type="ARBA" id="ARBA00022989"/>
    </source>
</evidence>
<keyword evidence="4 5" id="KW-0472">Membrane</keyword>
<dbReference type="PANTHER" id="PTHR11328">
    <property type="entry name" value="MAJOR FACILITATOR SUPERFAMILY DOMAIN-CONTAINING PROTEIN"/>
    <property type="match status" value="1"/>
</dbReference>
<feature type="transmembrane region" description="Helical" evidence="5">
    <location>
        <begin position="112"/>
        <end position="135"/>
    </location>
</feature>
<feature type="transmembrane region" description="Helical" evidence="5">
    <location>
        <begin position="325"/>
        <end position="347"/>
    </location>
</feature>
<comment type="subcellular location">
    <subcellularLocation>
        <location evidence="1">Cell membrane</location>
        <topology evidence="1">Multi-pass membrane protein</topology>
    </subcellularLocation>
</comment>
<dbReference type="Proteomes" id="UP001499924">
    <property type="component" value="Unassembled WGS sequence"/>
</dbReference>
<name>A0ABP6PDN4_9ACTN</name>
<feature type="transmembrane region" description="Helical" evidence="5">
    <location>
        <begin position="236"/>
        <end position="258"/>
    </location>
</feature>
<evidence type="ECO:0000313" key="8">
    <source>
        <dbReference type="Proteomes" id="UP001499924"/>
    </source>
</evidence>
<reference evidence="8" key="1">
    <citation type="journal article" date="2019" name="Int. J. Syst. Evol. Microbiol.">
        <title>The Global Catalogue of Microorganisms (GCM) 10K type strain sequencing project: providing services to taxonomists for standard genome sequencing and annotation.</title>
        <authorList>
            <consortium name="The Broad Institute Genomics Platform"/>
            <consortium name="The Broad Institute Genome Sequencing Center for Infectious Disease"/>
            <person name="Wu L."/>
            <person name="Ma J."/>
        </authorList>
    </citation>
    <scope>NUCLEOTIDE SEQUENCE [LARGE SCALE GENOMIC DNA]</scope>
    <source>
        <strain evidence="8">JCM 15614</strain>
    </source>
</reference>
<dbReference type="PROSITE" id="PS50850">
    <property type="entry name" value="MFS"/>
    <property type="match status" value="1"/>
</dbReference>
<feature type="transmembrane region" description="Helical" evidence="5">
    <location>
        <begin position="407"/>
        <end position="433"/>
    </location>
</feature>
<feature type="transmembrane region" description="Helical" evidence="5">
    <location>
        <begin position="184"/>
        <end position="204"/>
    </location>
</feature>
<proteinExistence type="predicted"/>
<feature type="domain" description="Major facilitator superfamily (MFS) profile" evidence="6">
    <location>
        <begin position="233"/>
        <end position="446"/>
    </location>
</feature>
<protein>
    <submittedName>
        <fullName evidence="7">MFS transporter</fullName>
    </submittedName>
</protein>
<feature type="transmembrane region" description="Helical" evidence="5">
    <location>
        <begin position="46"/>
        <end position="65"/>
    </location>
</feature>
<organism evidence="7 8">
    <name type="scientific">Blastococcus jejuensis</name>
    <dbReference type="NCBI Taxonomy" id="351224"/>
    <lineage>
        <taxon>Bacteria</taxon>
        <taxon>Bacillati</taxon>
        <taxon>Actinomycetota</taxon>
        <taxon>Actinomycetes</taxon>
        <taxon>Geodermatophilales</taxon>
        <taxon>Geodermatophilaceae</taxon>
        <taxon>Blastococcus</taxon>
    </lineage>
</organism>
<dbReference type="Pfam" id="PF13347">
    <property type="entry name" value="MFS_2"/>
    <property type="match status" value="1"/>
</dbReference>
<comment type="caution">
    <text evidence="7">The sequence shown here is derived from an EMBL/GenBank/DDBJ whole genome shotgun (WGS) entry which is preliminary data.</text>
</comment>
<keyword evidence="2 5" id="KW-0812">Transmembrane</keyword>
<feature type="transmembrane region" description="Helical" evidence="5">
    <location>
        <begin position="270"/>
        <end position="288"/>
    </location>
</feature>
<dbReference type="InterPro" id="IPR039672">
    <property type="entry name" value="MFS_2"/>
</dbReference>
<feature type="transmembrane region" description="Helical" evidence="5">
    <location>
        <begin position="300"/>
        <end position="319"/>
    </location>
</feature>
<dbReference type="InterPro" id="IPR036259">
    <property type="entry name" value="MFS_trans_sf"/>
</dbReference>